<dbReference type="Proteomes" id="UP000664414">
    <property type="component" value="Unassembled WGS sequence"/>
</dbReference>
<keyword evidence="8 9" id="KW-0131">Cell cycle</keyword>
<keyword evidence="4 9" id="KW-0132">Cell division</keyword>
<evidence type="ECO:0000256" key="3">
    <source>
        <dbReference type="ARBA" id="ARBA00022519"/>
    </source>
</evidence>
<feature type="domain" description="POTRA" evidence="11">
    <location>
        <begin position="83"/>
        <end position="151"/>
    </location>
</feature>
<keyword evidence="3 9" id="KW-0997">Cell inner membrane</keyword>
<dbReference type="AlphaFoldDB" id="A0A8J7PT68"/>
<evidence type="ECO:0000313" key="12">
    <source>
        <dbReference type="EMBL" id="MBN9413349.1"/>
    </source>
</evidence>
<dbReference type="InterPro" id="IPR005548">
    <property type="entry name" value="Cell_div_FtsQ/DivIB_C"/>
</dbReference>
<reference evidence="12" key="1">
    <citation type="submission" date="2021-02" db="EMBL/GenBank/DDBJ databases">
        <title>Thiocyanate and organic carbon inputs drive convergent selection for specific autotrophic Afipia and Thiobacillus strains within complex microbiomes.</title>
        <authorList>
            <person name="Huddy R.J."/>
            <person name="Sachdeva R."/>
            <person name="Kadzinga F."/>
            <person name="Kantor R.S."/>
            <person name="Harrison S.T.L."/>
            <person name="Banfield J.F."/>
        </authorList>
    </citation>
    <scope>NUCLEOTIDE SEQUENCE</scope>
    <source>
        <strain evidence="12">SCN18_10_11_15_R4_P_38_20</strain>
    </source>
</reference>
<dbReference type="GO" id="GO:0032153">
    <property type="term" value="C:cell division site"/>
    <property type="evidence" value="ECO:0007669"/>
    <property type="project" value="UniProtKB-UniRule"/>
</dbReference>
<keyword evidence="7 9" id="KW-0472">Membrane</keyword>
<dbReference type="Gene3D" id="3.40.50.11690">
    <property type="entry name" value="Cell division protein FtsQ/DivIB"/>
    <property type="match status" value="1"/>
</dbReference>
<evidence type="ECO:0000256" key="1">
    <source>
        <dbReference type="ARBA" id="ARBA00004370"/>
    </source>
</evidence>
<evidence type="ECO:0000256" key="7">
    <source>
        <dbReference type="ARBA" id="ARBA00023136"/>
    </source>
</evidence>
<organism evidence="12 13">
    <name type="scientific">Candidatus Paracaedimonas acanthamoebae</name>
    <dbReference type="NCBI Taxonomy" id="244581"/>
    <lineage>
        <taxon>Bacteria</taxon>
        <taxon>Pseudomonadati</taxon>
        <taxon>Pseudomonadota</taxon>
        <taxon>Alphaproteobacteria</taxon>
        <taxon>Holosporales</taxon>
        <taxon>Caedimonadaceae</taxon>
        <taxon>Candidatus Paracaedimonas</taxon>
    </lineage>
</organism>
<protein>
    <recommendedName>
        <fullName evidence="9">Cell division protein FtsQ</fullName>
    </recommendedName>
</protein>
<dbReference type="PANTHER" id="PTHR35851">
    <property type="entry name" value="CELL DIVISION PROTEIN FTSQ"/>
    <property type="match status" value="1"/>
</dbReference>
<evidence type="ECO:0000256" key="8">
    <source>
        <dbReference type="ARBA" id="ARBA00023306"/>
    </source>
</evidence>
<dbReference type="InterPro" id="IPR026579">
    <property type="entry name" value="FtsQ"/>
</dbReference>
<evidence type="ECO:0000256" key="5">
    <source>
        <dbReference type="ARBA" id="ARBA00022692"/>
    </source>
</evidence>
<gene>
    <name evidence="9" type="primary">ftsQ</name>
    <name evidence="12" type="ORF">J0H12_05455</name>
</gene>
<keyword evidence="5 9" id="KW-0812">Transmembrane</keyword>
<dbReference type="PANTHER" id="PTHR35851:SF1">
    <property type="entry name" value="CELL DIVISION PROTEIN FTSQ"/>
    <property type="match status" value="1"/>
</dbReference>
<dbReference type="Pfam" id="PF03799">
    <property type="entry name" value="FtsQ_DivIB_C"/>
    <property type="match status" value="1"/>
</dbReference>
<name>A0A8J7PT68_9PROT</name>
<sequence>MDDRKSTISSLKSRSHPKSVAKSRLAKKRAGTFLSVQENWKFFSIIVFGIVFVLGWKPLADMLDVFEKNIALRGYTLSKQIGFQVNDLIVEGRSLTPQKDILKAVNIRRGDSLFASDLADMKMRLEALSWVRTATIQRRWPFTIYVRLAEYKPIALWQQKTKFYLVDDQGHHFNIPKNNPFQSLPILTGEEAPKNAPHLFSVLRDFPRLIGRVTGAIYLGKRRWDLMLDNRLKLKLGEERIKQGLVQFIQLEEGRKISDKNIVAIDLRFEDKIYFQLAPEAAEVKLSSKQT</sequence>
<dbReference type="Pfam" id="PF08478">
    <property type="entry name" value="POTRA_1"/>
    <property type="match status" value="1"/>
</dbReference>
<dbReference type="InterPro" id="IPR013685">
    <property type="entry name" value="POTRA_FtsQ_type"/>
</dbReference>
<evidence type="ECO:0000256" key="6">
    <source>
        <dbReference type="ARBA" id="ARBA00022989"/>
    </source>
</evidence>
<keyword evidence="6 9" id="KW-1133">Transmembrane helix</keyword>
<accession>A0A8J7PT68</accession>
<keyword evidence="2 9" id="KW-1003">Cell membrane</keyword>
<evidence type="ECO:0000256" key="9">
    <source>
        <dbReference type="HAMAP-Rule" id="MF_00911"/>
    </source>
</evidence>
<feature type="transmembrane region" description="Helical" evidence="9">
    <location>
        <begin position="42"/>
        <end position="60"/>
    </location>
</feature>
<dbReference type="GO" id="GO:0090529">
    <property type="term" value="P:cell septum assembly"/>
    <property type="evidence" value="ECO:0007669"/>
    <property type="project" value="InterPro"/>
</dbReference>
<dbReference type="GO" id="GO:0005886">
    <property type="term" value="C:plasma membrane"/>
    <property type="evidence" value="ECO:0007669"/>
    <property type="project" value="UniProtKB-SubCell"/>
</dbReference>
<dbReference type="GO" id="GO:0043093">
    <property type="term" value="P:FtsZ-dependent cytokinesis"/>
    <property type="evidence" value="ECO:0007669"/>
    <property type="project" value="UniProtKB-UniRule"/>
</dbReference>
<comment type="subcellular location">
    <subcellularLocation>
        <location evidence="9">Cell inner membrane</location>
        <topology evidence="9">Single-pass type II membrane protein</topology>
    </subcellularLocation>
    <subcellularLocation>
        <location evidence="1">Membrane</location>
    </subcellularLocation>
    <text evidence="9">Localizes to the division septum.</text>
</comment>
<evidence type="ECO:0000256" key="4">
    <source>
        <dbReference type="ARBA" id="ARBA00022618"/>
    </source>
</evidence>
<evidence type="ECO:0000256" key="2">
    <source>
        <dbReference type="ARBA" id="ARBA00022475"/>
    </source>
</evidence>
<proteinExistence type="inferred from homology"/>
<dbReference type="InterPro" id="IPR034746">
    <property type="entry name" value="POTRA"/>
</dbReference>
<dbReference type="PROSITE" id="PS51779">
    <property type="entry name" value="POTRA"/>
    <property type="match status" value="1"/>
</dbReference>
<comment type="function">
    <text evidence="9">Essential cell division protein.</text>
</comment>
<dbReference type="EMBL" id="JAFKGL010000021">
    <property type="protein sequence ID" value="MBN9413349.1"/>
    <property type="molecule type" value="Genomic_DNA"/>
</dbReference>
<evidence type="ECO:0000313" key="13">
    <source>
        <dbReference type="Proteomes" id="UP000664414"/>
    </source>
</evidence>
<dbReference type="HAMAP" id="MF_00911">
    <property type="entry name" value="FtsQ_subfam"/>
    <property type="match status" value="1"/>
</dbReference>
<dbReference type="InterPro" id="IPR045335">
    <property type="entry name" value="FtsQ_C_sf"/>
</dbReference>
<comment type="similarity">
    <text evidence="9">Belongs to the FtsQ/DivIB family. FtsQ subfamily.</text>
</comment>
<comment type="caution">
    <text evidence="12">The sequence shown here is derived from an EMBL/GenBank/DDBJ whole genome shotgun (WGS) entry which is preliminary data.</text>
</comment>
<dbReference type="Gene3D" id="3.10.20.310">
    <property type="entry name" value="membrane protein fhac"/>
    <property type="match status" value="1"/>
</dbReference>
<evidence type="ECO:0000256" key="10">
    <source>
        <dbReference type="SAM" id="MobiDB-lite"/>
    </source>
</evidence>
<feature type="region of interest" description="Disordered" evidence="10">
    <location>
        <begin position="1"/>
        <end position="20"/>
    </location>
</feature>
<evidence type="ECO:0000259" key="11">
    <source>
        <dbReference type="PROSITE" id="PS51779"/>
    </source>
</evidence>